<dbReference type="Proteomes" id="UP000198312">
    <property type="component" value="Chromosome"/>
</dbReference>
<evidence type="ECO:0008006" key="3">
    <source>
        <dbReference type="Google" id="ProtNLM"/>
    </source>
</evidence>
<dbReference type="InterPro" id="IPR019658">
    <property type="entry name" value="DUF2515"/>
</dbReference>
<evidence type="ECO:0000313" key="2">
    <source>
        <dbReference type="Proteomes" id="UP000198312"/>
    </source>
</evidence>
<keyword evidence="2" id="KW-1185">Reference proteome</keyword>
<reference evidence="1 2" key="1">
    <citation type="submission" date="2017-07" db="EMBL/GenBank/DDBJ databases">
        <title>Virgibacillus sp. LM2416.</title>
        <authorList>
            <person name="Tak E.J."/>
            <person name="Bae J.-W."/>
        </authorList>
    </citation>
    <scope>NUCLEOTIDE SEQUENCE [LARGE SCALE GENOMIC DNA]</scope>
    <source>
        <strain evidence="1 2">LM2416</strain>
    </source>
</reference>
<dbReference type="RefSeq" id="WP_089062628.1">
    <property type="nucleotide sequence ID" value="NZ_CP022315.1"/>
</dbReference>
<dbReference type="KEGG" id="vil:CFK37_14985"/>
<dbReference type="EMBL" id="CP022315">
    <property type="protein sequence ID" value="ASK63369.1"/>
    <property type="molecule type" value="Genomic_DNA"/>
</dbReference>
<dbReference type="Pfam" id="PF10720">
    <property type="entry name" value="DUF2515"/>
    <property type="match status" value="1"/>
</dbReference>
<protein>
    <recommendedName>
        <fullName evidence="3">DUF2515 domain-containing protein</fullName>
    </recommendedName>
</protein>
<gene>
    <name evidence="1" type="ORF">CFK37_14985</name>
</gene>
<accession>A0A220U5H8</accession>
<dbReference type="OrthoDB" id="2690514at2"/>
<proteinExistence type="predicted"/>
<organism evidence="1 2">
    <name type="scientific">Virgibacillus phasianinus</name>
    <dbReference type="NCBI Taxonomy" id="2017483"/>
    <lineage>
        <taxon>Bacteria</taxon>
        <taxon>Bacillati</taxon>
        <taxon>Bacillota</taxon>
        <taxon>Bacilli</taxon>
        <taxon>Bacillales</taxon>
        <taxon>Bacillaceae</taxon>
        <taxon>Virgibacillus</taxon>
    </lineage>
</organism>
<dbReference type="AlphaFoldDB" id="A0A220U5H8"/>
<sequence length="313" mass="37507">MNITYEDQDYLHYIIKQTKTHNIDNITRTHAYQNFYFCFPEIKWTLVASLVSRNAGWNMTDLTFPQFKKLLGKKERNRLFMTYERANWLIFSDAYPQLLTYKLSCKLNKPMFHLLSDLQVSAYMEKEWKHFWKYRDRDRLMTALIINEQNNIHEPVLKQPFFRVHVFHALPFRMQNLLYINAVILPSTTFPLAGAFVHDFTKLSNRIALGKHLASVIFSPNHYSKLIDFTINERHTGSRWDYEKYLNLPFPKSPSIHKAYPPITHQDNIRNDWYKWRGVNKNWLHRPNSSLKTNIGESFYRKRTLLFVYASLA</sequence>
<name>A0A220U5H8_9BACI</name>
<evidence type="ECO:0000313" key="1">
    <source>
        <dbReference type="EMBL" id="ASK63369.1"/>
    </source>
</evidence>